<sequence>MRLRKRAIAAVFMTTAAFTALAPQAMAAPMPWETSKTPTATTHDASSTAAKESGTVSALCGAPCFE</sequence>
<feature type="compositionally biased region" description="Low complexity" evidence="1">
    <location>
        <begin position="29"/>
        <end position="50"/>
    </location>
</feature>
<evidence type="ECO:0000313" key="3">
    <source>
        <dbReference type="EMBL" id="AZP22650.1"/>
    </source>
</evidence>
<keyword evidence="2" id="KW-0732">Signal</keyword>
<organism evidence="3 4">
    <name type="scientific">Streptomyces aquilus</name>
    <dbReference type="NCBI Taxonomy" id="2548456"/>
    <lineage>
        <taxon>Bacteria</taxon>
        <taxon>Bacillati</taxon>
        <taxon>Actinomycetota</taxon>
        <taxon>Actinomycetes</taxon>
        <taxon>Kitasatosporales</taxon>
        <taxon>Streptomycetaceae</taxon>
        <taxon>Streptomyces</taxon>
    </lineage>
</organism>
<dbReference type="EMBL" id="CP034463">
    <property type="protein sequence ID" value="AZP22650.1"/>
    <property type="molecule type" value="Genomic_DNA"/>
</dbReference>
<evidence type="ECO:0000313" key="4">
    <source>
        <dbReference type="Proteomes" id="UP000280197"/>
    </source>
</evidence>
<gene>
    <name evidence="3" type="ORF">EJC51_45315</name>
</gene>
<keyword evidence="4" id="KW-1185">Reference proteome</keyword>
<protein>
    <submittedName>
        <fullName evidence="3">Uncharacterized protein</fullName>
    </submittedName>
</protein>
<dbReference type="Proteomes" id="UP000280197">
    <property type="component" value="Chromosome"/>
</dbReference>
<feature type="region of interest" description="Disordered" evidence="1">
    <location>
        <begin position="29"/>
        <end position="57"/>
    </location>
</feature>
<dbReference type="KEGG" id="saqu:EJC51_45315"/>
<accession>A0A3Q9C5T0</accession>
<reference evidence="3 4" key="1">
    <citation type="submission" date="2018-12" db="EMBL/GenBank/DDBJ databases">
        <authorList>
            <person name="Li K."/>
        </authorList>
    </citation>
    <scope>NUCLEOTIDE SEQUENCE [LARGE SCALE GENOMIC DNA]</scope>
    <source>
        <strain evidence="4">CR22</strain>
    </source>
</reference>
<proteinExistence type="predicted"/>
<feature type="signal peptide" evidence="2">
    <location>
        <begin position="1"/>
        <end position="27"/>
    </location>
</feature>
<name>A0A3Q9C5T0_9ACTN</name>
<feature type="chain" id="PRO_5018739251" evidence="2">
    <location>
        <begin position="28"/>
        <end position="66"/>
    </location>
</feature>
<dbReference type="AlphaFoldDB" id="A0A3Q9C5T0"/>
<evidence type="ECO:0000256" key="1">
    <source>
        <dbReference type="SAM" id="MobiDB-lite"/>
    </source>
</evidence>
<evidence type="ECO:0000256" key="2">
    <source>
        <dbReference type="SAM" id="SignalP"/>
    </source>
</evidence>